<evidence type="ECO:0000256" key="12">
    <source>
        <dbReference type="PROSITE-ProRule" id="PRU00339"/>
    </source>
</evidence>
<organism evidence="17 18">
    <name type="scientific">Aeoliella mucimassa</name>
    <dbReference type="NCBI Taxonomy" id="2527972"/>
    <lineage>
        <taxon>Bacteria</taxon>
        <taxon>Pseudomonadati</taxon>
        <taxon>Planctomycetota</taxon>
        <taxon>Planctomycetia</taxon>
        <taxon>Pirellulales</taxon>
        <taxon>Lacipirellulaceae</taxon>
        <taxon>Aeoliella</taxon>
    </lineage>
</organism>
<dbReference type="InterPro" id="IPR011990">
    <property type="entry name" value="TPR-like_helical_dom_sf"/>
</dbReference>
<evidence type="ECO:0000313" key="18">
    <source>
        <dbReference type="Proteomes" id="UP000315750"/>
    </source>
</evidence>
<dbReference type="GO" id="GO:0005524">
    <property type="term" value="F:ATP binding"/>
    <property type="evidence" value="ECO:0007669"/>
    <property type="project" value="UniProtKB-KW"/>
</dbReference>
<dbReference type="SUPFAM" id="SSF48452">
    <property type="entry name" value="TPR-like"/>
    <property type="match status" value="2"/>
</dbReference>
<dbReference type="InterPro" id="IPR019734">
    <property type="entry name" value="TPR_rpt"/>
</dbReference>
<dbReference type="InterPro" id="IPR001789">
    <property type="entry name" value="Sig_transdc_resp-reg_receiver"/>
</dbReference>
<feature type="domain" description="Response regulatory" evidence="16">
    <location>
        <begin position="1745"/>
        <end position="1866"/>
    </location>
</feature>
<dbReference type="Gene3D" id="3.40.50.2300">
    <property type="match status" value="2"/>
</dbReference>
<keyword evidence="5" id="KW-0547">Nucleotide-binding</keyword>
<protein>
    <recommendedName>
        <fullName evidence="10">Sensory/regulatory protein RpfC</fullName>
        <ecNumber evidence="2">2.7.13.3</ecNumber>
    </recommendedName>
</protein>
<keyword evidence="4 17" id="KW-0808">Transferase</keyword>
<dbReference type="Pfam" id="PF02518">
    <property type="entry name" value="HATPase_c"/>
    <property type="match status" value="1"/>
</dbReference>
<evidence type="ECO:0000256" key="6">
    <source>
        <dbReference type="ARBA" id="ARBA00022777"/>
    </source>
</evidence>
<keyword evidence="18" id="KW-1185">Reference proteome</keyword>
<evidence type="ECO:0000259" key="15">
    <source>
        <dbReference type="PROSITE" id="PS50109"/>
    </source>
</evidence>
<dbReference type="Pfam" id="PF13181">
    <property type="entry name" value="TPR_8"/>
    <property type="match status" value="1"/>
</dbReference>
<dbReference type="InterPro" id="IPR011006">
    <property type="entry name" value="CheY-like_superfamily"/>
</dbReference>
<dbReference type="FunFam" id="3.30.565.10:FF:000010">
    <property type="entry name" value="Sensor histidine kinase RcsC"/>
    <property type="match status" value="1"/>
</dbReference>
<dbReference type="InterPro" id="IPR000719">
    <property type="entry name" value="Prot_kinase_dom"/>
</dbReference>
<dbReference type="SMART" id="SM00387">
    <property type="entry name" value="HATPase_c"/>
    <property type="match status" value="1"/>
</dbReference>
<dbReference type="InterPro" id="IPR005467">
    <property type="entry name" value="His_kinase_dom"/>
</dbReference>
<dbReference type="PRINTS" id="PR00344">
    <property type="entry name" value="BCTRLSENSOR"/>
</dbReference>
<feature type="repeat" description="TPR" evidence="12">
    <location>
        <begin position="829"/>
        <end position="862"/>
    </location>
</feature>
<dbReference type="SMART" id="SM00448">
    <property type="entry name" value="REC"/>
    <property type="match status" value="2"/>
</dbReference>
<keyword evidence="7" id="KW-0067">ATP-binding</keyword>
<dbReference type="SMART" id="SM00220">
    <property type="entry name" value="S_TKc"/>
    <property type="match status" value="1"/>
</dbReference>
<dbReference type="SUPFAM" id="SSF47384">
    <property type="entry name" value="Homodimeric domain of signal transducing histidine kinase"/>
    <property type="match status" value="1"/>
</dbReference>
<evidence type="ECO:0000256" key="5">
    <source>
        <dbReference type="ARBA" id="ARBA00022741"/>
    </source>
</evidence>
<dbReference type="CDD" id="cd14014">
    <property type="entry name" value="STKc_PknB_like"/>
    <property type="match status" value="1"/>
</dbReference>
<dbReference type="InterPro" id="IPR003661">
    <property type="entry name" value="HisK_dim/P_dom"/>
</dbReference>
<dbReference type="PROSITE" id="PS50011">
    <property type="entry name" value="PROTEIN_KINASE_DOM"/>
    <property type="match status" value="1"/>
</dbReference>
<sequence length="2023" mass="221959">MPREIEGLLSKRRASDYTFGLDKFHSYTSCASMPESHYSEEQVSFSAAAEGVQRCVGGRFHLKSLLANRQGATYYSALDSATNRSVTLKLVPETMLTNAVQMRLDYETSVLQDSSSPFLAKRIDSGTDGVDYFLAYEACTGATLHSRLKQGPLGVAETIDLARSVLAGLRDLHAAKVLHRNLRPESIYCEAGRDLRQVQLTDYGLALTVEPDTPLKLQPLEVARYASPEQAGSIDCSVSSSSDLYSLGAILFCCVTGKPPFDGDTVGSVLFKHLTDPVPDIAGAKNDVPIVLDNFIQRLLRKDPCDRYQTAVAALVDLEAISKHLESPESNSNIVLGSRDRRDTLTEPAFVGRSEQMTTLTEAMDDAENGRKVLVSIEGESGSGKSRLLAEMLRHASKQGFRVLRGIGANEVSSTPFRLLDGVVDGLLAEIASDPKLRSTLTALLGDRLQTVVSALPELQTVLAYDEQWVAPEETGEARTLEALVLFLESLGHLGKPTLLLLDDCQWADELTYKLLRRFSSASFRGPCTLLVSLAYRSEEIPEDHLLRAVDVRTTIRLNPLTPSEIRQLAFSMAGELPEQVVTTVNRLAAGSPFMASAVLRGLVECQALVPGESGWVVDEEALADAGSSSQAGSFLARRLQLLPPRSLHLLSVGAILGKQFDLHTALQLSDLTPTAFIEALEDVKTRHLVWLRPNGSDCVFFHDKIRSTLLTGLDHETRASYHLAAARYLLEEFPDRVADVAYHFDAGDESRSAFPFATEAAEQARAQYALDVAEQQYEIALRGATTNAERHQIMEGLGDVLMLRGRYEEADRWFEDAAPLAEPGFPQAQIRAKIGELYFKRGEMAAAIQSFDAALRLQGYYVPRRVISLLFMVLWEVVVQTLHTWFPVVFLHRIRRKPDRSERLTMRLLSYMAHGCWYSKQQMLMLWSHLRNINMGEKYMPSEALAQAYSEHGPAMTVVGYFSRAVRYAKRGIKMRDELNDTWGRGQSLVFLGITLFAASRYRECIDSCRAAIRILERMGDYWQIHMARYQIAASMYYLGELHGAIEESKVNRKSGLETGDQQASGIILDVWARASNGRVPKDMMRVESQRERSDAQGASQVLLAEGVCLLADGKTSEAIEVFDRALKVTSEAGVQNAYTIAPYAWGATALRVAAETSSGATPFYREECLKKAERYARAAGRAGMVCKNDLPHAYRELGLVLCMRGKLAKGKRAFHLAIACAEKLQQTLQKAETLLAASRIGHEAGWHEAGQFERQARRILAESQNDSLSTESTSNQGPELSLSLIDRFDTVLDAGRAIASSLLPENIHSHARSAALHMLRGEVCHVIPVSRNGEVGWKHCSIDRPGTIAIQIAEQAIQTGNVMRTGDIDSTPDEIAAAEETAFSELCVPIYVRGNVELLLYVAHSGIRGLFGPDEARLAEFIATITGAALENAEGFAQLQDLNITLEERVAERTAAAESRAAELAISNKELERTARELLNTRDELRAAKVAADQANEAKSRFLATMSHEIRTPMNGVLGMTELVLNTPLDNQQRNYLCTVKQSGNALLSLLNDILDLSKIEAGRMDLERIEFSLHKVVVDAARLMAVAAFGKGIELVCQVDPAVPDHLLGDPNRVRQIIVNLISNAVKFTEKGHVSVSIEVESTRHTGCTLVCHVQDTGVGIAKDRLNDIFEAFRQEDSSTTRKYGGTGLGLSITQQLTSLMGGEMWLDSEVGVGSCFHARLPFDTVEVEGDSTRSPSVNGWNVAVVSDSTFTADIAASQVNQIGGQVVKQLVCSATNARSQDLFADVADADMLLIDVTAEQLSDLEAVESILSQAQSSSLPIVALLPLGNVEVVELCRTLNIDHTVMKPVDCDELIEVVAACREESKKEQFSTNNMESDCAQPLSILVADDSPVNQAVAKGMLELLGHEVTLADNGQLAYDAFIVQSFDLVLMDIEMPELDGFQATEKIREYEEANPRPRVPIFALSAHASADFWQRCKEAGMEGCLAKPIDVQELLQATNAICSVAPSTVAQYEESSIG</sequence>
<evidence type="ECO:0000256" key="7">
    <source>
        <dbReference type="ARBA" id="ARBA00022840"/>
    </source>
</evidence>
<reference evidence="17 18" key="1">
    <citation type="submission" date="2019-02" db="EMBL/GenBank/DDBJ databases">
        <title>Deep-cultivation of Planctomycetes and their phenomic and genomic characterization uncovers novel biology.</title>
        <authorList>
            <person name="Wiegand S."/>
            <person name="Jogler M."/>
            <person name="Boedeker C."/>
            <person name="Pinto D."/>
            <person name="Vollmers J."/>
            <person name="Rivas-Marin E."/>
            <person name="Kohn T."/>
            <person name="Peeters S.H."/>
            <person name="Heuer A."/>
            <person name="Rast P."/>
            <person name="Oberbeckmann S."/>
            <person name="Bunk B."/>
            <person name="Jeske O."/>
            <person name="Meyerdierks A."/>
            <person name="Storesund J.E."/>
            <person name="Kallscheuer N."/>
            <person name="Luecker S."/>
            <person name="Lage O.M."/>
            <person name="Pohl T."/>
            <person name="Merkel B.J."/>
            <person name="Hornburger P."/>
            <person name="Mueller R.-W."/>
            <person name="Bruemmer F."/>
            <person name="Labrenz M."/>
            <person name="Spormann A.M."/>
            <person name="Op den Camp H."/>
            <person name="Overmann J."/>
            <person name="Amann R."/>
            <person name="Jetten M.S.M."/>
            <person name="Mascher T."/>
            <person name="Medema M.H."/>
            <person name="Devos D.P."/>
            <person name="Kaster A.-K."/>
            <person name="Ovreas L."/>
            <person name="Rohde M."/>
            <person name="Galperin M.Y."/>
            <person name="Jogler C."/>
        </authorList>
    </citation>
    <scope>NUCLEOTIDE SEQUENCE [LARGE SCALE GENOMIC DNA]</scope>
    <source>
        <strain evidence="17 18">Pan181</strain>
    </source>
</reference>
<keyword evidence="3 11" id="KW-0597">Phosphoprotein</keyword>
<dbReference type="InterPro" id="IPR036097">
    <property type="entry name" value="HisK_dim/P_sf"/>
</dbReference>
<dbReference type="Gene3D" id="1.10.510.10">
    <property type="entry name" value="Transferase(Phosphotransferase) domain 1"/>
    <property type="match status" value="1"/>
</dbReference>
<keyword evidence="12" id="KW-0802">TPR repeat</keyword>
<dbReference type="PROSITE" id="PS50110">
    <property type="entry name" value="RESPONSE_REGULATORY"/>
    <property type="match status" value="2"/>
</dbReference>
<feature type="modified residue" description="4-aspartylphosphate" evidence="11">
    <location>
        <position position="1799"/>
    </location>
</feature>
<keyword evidence="13" id="KW-0175">Coiled coil</keyword>
<evidence type="ECO:0000256" key="13">
    <source>
        <dbReference type="SAM" id="Coils"/>
    </source>
</evidence>
<dbReference type="EMBL" id="CP036278">
    <property type="protein sequence ID" value="QDU57938.1"/>
    <property type="molecule type" value="Genomic_DNA"/>
</dbReference>
<proteinExistence type="predicted"/>
<dbReference type="Gene3D" id="3.30.450.40">
    <property type="match status" value="1"/>
</dbReference>
<dbReference type="SMART" id="SM00388">
    <property type="entry name" value="HisKA"/>
    <property type="match status" value="1"/>
</dbReference>
<feature type="repeat" description="TPR" evidence="12">
    <location>
        <begin position="1101"/>
        <end position="1134"/>
    </location>
</feature>
<dbReference type="PROSITE" id="PS50109">
    <property type="entry name" value="HIS_KIN"/>
    <property type="match status" value="1"/>
</dbReference>
<dbReference type="GO" id="GO:0000155">
    <property type="term" value="F:phosphorelay sensor kinase activity"/>
    <property type="evidence" value="ECO:0007669"/>
    <property type="project" value="InterPro"/>
</dbReference>
<evidence type="ECO:0000313" key="17">
    <source>
        <dbReference type="EMBL" id="QDU57938.1"/>
    </source>
</evidence>
<evidence type="ECO:0000259" key="16">
    <source>
        <dbReference type="PROSITE" id="PS50110"/>
    </source>
</evidence>
<dbReference type="InterPro" id="IPR029016">
    <property type="entry name" value="GAF-like_dom_sf"/>
</dbReference>
<dbReference type="InterPro" id="IPR003594">
    <property type="entry name" value="HATPase_dom"/>
</dbReference>
<dbReference type="InterPro" id="IPR041664">
    <property type="entry name" value="AAA_16"/>
</dbReference>
<dbReference type="SUPFAM" id="SSF52172">
    <property type="entry name" value="CheY-like"/>
    <property type="match status" value="2"/>
</dbReference>
<keyword evidence="6 17" id="KW-0418">Kinase</keyword>
<feature type="domain" description="Histidine kinase" evidence="15">
    <location>
        <begin position="1507"/>
        <end position="1728"/>
    </location>
</feature>
<dbReference type="PROSITE" id="PS50005">
    <property type="entry name" value="TPR"/>
    <property type="match status" value="2"/>
</dbReference>
<comment type="subunit">
    <text evidence="9">At low DSF concentrations, interacts with RpfF.</text>
</comment>
<feature type="domain" description="Response regulatory" evidence="16">
    <location>
        <begin position="1888"/>
        <end position="2007"/>
    </location>
</feature>
<dbReference type="OrthoDB" id="9762493at2"/>
<comment type="catalytic activity">
    <reaction evidence="1">
        <text>ATP + protein L-histidine = ADP + protein N-phospho-L-histidine.</text>
        <dbReference type="EC" id="2.7.13.3"/>
    </reaction>
</comment>
<keyword evidence="8" id="KW-0902">Two-component regulatory system</keyword>
<dbReference type="EC" id="2.7.13.3" evidence="2"/>
<accession>A0A518AT95</accession>
<dbReference type="Proteomes" id="UP000315750">
    <property type="component" value="Chromosome"/>
</dbReference>
<dbReference type="PANTHER" id="PTHR45339">
    <property type="entry name" value="HYBRID SIGNAL TRANSDUCTION HISTIDINE KINASE J"/>
    <property type="match status" value="1"/>
</dbReference>
<evidence type="ECO:0000256" key="1">
    <source>
        <dbReference type="ARBA" id="ARBA00000085"/>
    </source>
</evidence>
<dbReference type="Gene3D" id="3.30.565.10">
    <property type="entry name" value="Histidine kinase-like ATPase, C-terminal domain"/>
    <property type="match status" value="1"/>
</dbReference>
<dbReference type="InterPro" id="IPR036890">
    <property type="entry name" value="HATPase_C_sf"/>
</dbReference>
<dbReference type="CDD" id="cd16922">
    <property type="entry name" value="HATPase_EvgS-ArcB-TorS-like"/>
    <property type="match status" value="1"/>
</dbReference>
<evidence type="ECO:0000256" key="9">
    <source>
        <dbReference type="ARBA" id="ARBA00064003"/>
    </source>
</evidence>
<dbReference type="KEGG" id="amuc:Pan181_41620"/>
<dbReference type="SMART" id="SM00028">
    <property type="entry name" value="TPR"/>
    <property type="match status" value="4"/>
</dbReference>
<feature type="coiled-coil region" evidence="13">
    <location>
        <begin position="1463"/>
        <end position="1500"/>
    </location>
</feature>
<dbReference type="SUPFAM" id="SSF56112">
    <property type="entry name" value="Protein kinase-like (PK-like)"/>
    <property type="match status" value="1"/>
</dbReference>
<dbReference type="Gene3D" id="1.10.287.130">
    <property type="match status" value="1"/>
</dbReference>
<gene>
    <name evidence="17" type="primary">barA_2</name>
    <name evidence="17" type="ORF">Pan181_41620</name>
</gene>
<dbReference type="InterPro" id="IPR027417">
    <property type="entry name" value="P-loop_NTPase"/>
</dbReference>
<dbReference type="InterPro" id="IPR004358">
    <property type="entry name" value="Sig_transdc_His_kin-like_C"/>
</dbReference>
<feature type="domain" description="Protein kinase" evidence="14">
    <location>
        <begin position="60"/>
        <end position="321"/>
    </location>
</feature>
<name>A0A518AT95_9BACT</name>
<evidence type="ECO:0000256" key="4">
    <source>
        <dbReference type="ARBA" id="ARBA00022679"/>
    </source>
</evidence>
<evidence type="ECO:0000259" key="14">
    <source>
        <dbReference type="PROSITE" id="PS50011"/>
    </source>
</evidence>
<dbReference type="Gene3D" id="1.25.40.10">
    <property type="entry name" value="Tetratricopeptide repeat domain"/>
    <property type="match status" value="3"/>
</dbReference>
<dbReference type="Gene3D" id="3.40.50.300">
    <property type="entry name" value="P-loop containing nucleotide triphosphate hydrolases"/>
    <property type="match status" value="1"/>
</dbReference>
<dbReference type="CDD" id="cd00082">
    <property type="entry name" value="HisKA"/>
    <property type="match status" value="1"/>
</dbReference>
<evidence type="ECO:0000256" key="11">
    <source>
        <dbReference type="PROSITE-ProRule" id="PRU00169"/>
    </source>
</evidence>
<dbReference type="Pfam" id="PF00069">
    <property type="entry name" value="Pkinase"/>
    <property type="match status" value="1"/>
</dbReference>
<dbReference type="Pfam" id="PF13191">
    <property type="entry name" value="AAA_16"/>
    <property type="match status" value="1"/>
</dbReference>
<dbReference type="RefSeq" id="WP_145249395.1">
    <property type="nucleotide sequence ID" value="NZ_CP036278.1"/>
</dbReference>
<dbReference type="SUPFAM" id="SSF55874">
    <property type="entry name" value="ATPase domain of HSP90 chaperone/DNA topoisomerase II/histidine kinase"/>
    <property type="match status" value="1"/>
</dbReference>
<dbReference type="Pfam" id="PF00512">
    <property type="entry name" value="HisKA"/>
    <property type="match status" value="1"/>
</dbReference>
<evidence type="ECO:0000256" key="3">
    <source>
        <dbReference type="ARBA" id="ARBA00022553"/>
    </source>
</evidence>
<dbReference type="InterPro" id="IPR011009">
    <property type="entry name" value="Kinase-like_dom_sf"/>
</dbReference>
<dbReference type="SUPFAM" id="SSF52540">
    <property type="entry name" value="P-loop containing nucleoside triphosphate hydrolases"/>
    <property type="match status" value="1"/>
</dbReference>
<dbReference type="SUPFAM" id="SSF55781">
    <property type="entry name" value="GAF domain-like"/>
    <property type="match status" value="1"/>
</dbReference>
<evidence type="ECO:0000256" key="8">
    <source>
        <dbReference type="ARBA" id="ARBA00023012"/>
    </source>
</evidence>
<dbReference type="CDD" id="cd17546">
    <property type="entry name" value="REC_hyHK_CKI1_RcsC-like"/>
    <property type="match status" value="1"/>
</dbReference>
<dbReference type="PANTHER" id="PTHR45339:SF1">
    <property type="entry name" value="HYBRID SIGNAL TRANSDUCTION HISTIDINE KINASE J"/>
    <property type="match status" value="1"/>
</dbReference>
<dbReference type="Pfam" id="PF00072">
    <property type="entry name" value="Response_reg"/>
    <property type="match status" value="1"/>
</dbReference>
<evidence type="ECO:0000256" key="10">
    <source>
        <dbReference type="ARBA" id="ARBA00068150"/>
    </source>
</evidence>
<dbReference type="FunFam" id="1.10.287.130:FF:000002">
    <property type="entry name" value="Two-component osmosensing histidine kinase"/>
    <property type="match status" value="1"/>
</dbReference>
<feature type="modified residue" description="4-aspartylphosphate" evidence="11">
    <location>
        <position position="1937"/>
    </location>
</feature>
<evidence type="ECO:0000256" key="2">
    <source>
        <dbReference type="ARBA" id="ARBA00012438"/>
    </source>
</evidence>